<proteinExistence type="predicted"/>
<evidence type="ECO:0000313" key="2">
    <source>
        <dbReference type="EMBL" id="RCG19534.1"/>
    </source>
</evidence>
<dbReference type="RefSeq" id="WP_114023796.1">
    <property type="nucleotide sequence ID" value="NZ_JBEYTF010000014.1"/>
</dbReference>
<reference evidence="2 3" key="1">
    <citation type="submission" date="2018-06" db="EMBL/GenBank/DDBJ databases">
        <title>Streptomyces reniochalinae sp. nov. and Streptomyces diacarnus sp. nov. from marine sponges.</title>
        <authorList>
            <person name="Li L."/>
        </authorList>
    </citation>
    <scope>NUCLEOTIDE SEQUENCE [LARGE SCALE GENOMIC DNA]</scope>
    <source>
        <strain evidence="2 3">LHW51701</strain>
    </source>
</reference>
<name>A0A367EN95_9ACTN</name>
<accession>A0A367EN95</accession>
<organism evidence="2 3">
    <name type="scientific">Streptomyces diacarni</name>
    <dbReference type="NCBI Taxonomy" id="2800381"/>
    <lineage>
        <taxon>Bacteria</taxon>
        <taxon>Bacillati</taxon>
        <taxon>Actinomycetota</taxon>
        <taxon>Actinomycetes</taxon>
        <taxon>Kitasatosporales</taxon>
        <taxon>Streptomycetaceae</taxon>
        <taxon>Streptomyces</taxon>
    </lineage>
</organism>
<dbReference type="EMBL" id="QOIN01000048">
    <property type="protein sequence ID" value="RCG19534.1"/>
    <property type="molecule type" value="Genomic_DNA"/>
</dbReference>
<keyword evidence="3" id="KW-1185">Reference proteome</keyword>
<feature type="region of interest" description="Disordered" evidence="1">
    <location>
        <begin position="1"/>
        <end position="30"/>
    </location>
</feature>
<dbReference type="AlphaFoldDB" id="A0A367EN95"/>
<gene>
    <name evidence="2" type="ORF">DTL70_22445</name>
</gene>
<comment type="caution">
    <text evidence="2">The sequence shown here is derived from an EMBL/GenBank/DDBJ whole genome shotgun (WGS) entry which is preliminary data.</text>
</comment>
<evidence type="ECO:0000313" key="3">
    <source>
        <dbReference type="Proteomes" id="UP000252914"/>
    </source>
</evidence>
<protein>
    <submittedName>
        <fullName evidence="2">Uncharacterized protein</fullName>
    </submittedName>
</protein>
<evidence type="ECO:0000256" key="1">
    <source>
        <dbReference type="SAM" id="MobiDB-lite"/>
    </source>
</evidence>
<dbReference type="Proteomes" id="UP000252914">
    <property type="component" value="Unassembled WGS sequence"/>
</dbReference>
<sequence length="119" mass="13639">MSSHRHGSAARRTAAAGTIDNPSALDPRMRHLTKQDPTMTSTREITAHSHSDATLVRQDRNRDMQLMPESLARVHIHDRLREADSERRALRLRTARRLQRRAERATLKARRALAMAVMQ</sequence>